<accession>A0ABU5TE15</accession>
<evidence type="ECO:0000313" key="1">
    <source>
        <dbReference type="EMBL" id="MEA5476389.1"/>
    </source>
</evidence>
<dbReference type="Proteomes" id="UP001301388">
    <property type="component" value="Unassembled WGS sequence"/>
</dbReference>
<reference evidence="1 2" key="1">
    <citation type="submission" date="2023-12" db="EMBL/GenBank/DDBJ databases">
        <title>Baltic Sea Cyanobacteria.</title>
        <authorList>
            <person name="Delbaje E."/>
            <person name="Fewer D.P."/>
            <person name="Shishido T.K."/>
        </authorList>
    </citation>
    <scope>NUCLEOTIDE SEQUENCE [LARGE SCALE GENOMIC DNA]</scope>
    <source>
        <strain evidence="1 2">UHCC 0370</strain>
    </source>
</reference>
<keyword evidence="2" id="KW-1185">Reference proteome</keyword>
<evidence type="ECO:0000313" key="2">
    <source>
        <dbReference type="Proteomes" id="UP001301388"/>
    </source>
</evidence>
<proteinExistence type="predicted"/>
<protein>
    <submittedName>
        <fullName evidence="1">Uncharacterized protein</fullName>
    </submittedName>
</protein>
<dbReference type="RefSeq" id="WP_323259440.1">
    <property type="nucleotide sequence ID" value="NZ_JAYGIE010000005.1"/>
</dbReference>
<organism evidence="1 2">
    <name type="scientific">Pseudanabaena galeata UHCC 0370</name>
    <dbReference type="NCBI Taxonomy" id="3110310"/>
    <lineage>
        <taxon>Bacteria</taxon>
        <taxon>Bacillati</taxon>
        <taxon>Cyanobacteriota</taxon>
        <taxon>Cyanophyceae</taxon>
        <taxon>Pseudanabaenales</taxon>
        <taxon>Pseudanabaenaceae</taxon>
        <taxon>Pseudanabaena</taxon>
    </lineage>
</organism>
<dbReference type="EMBL" id="JAYGIE010000005">
    <property type="protein sequence ID" value="MEA5476389.1"/>
    <property type="molecule type" value="Genomic_DNA"/>
</dbReference>
<sequence>MNPNNFGDLGIDPYQQILFQGYSDREVAEIQTLLQKWHKATYPTIANSIVDHANRHGFQEDYLKYLRKANNFNKKGARKTKLLNGALRWNKGTEFLIERDNKIISYGEN</sequence>
<comment type="caution">
    <text evidence="1">The sequence shown here is derived from an EMBL/GenBank/DDBJ whole genome shotgun (WGS) entry which is preliminary data.</text>
</comment>
<gene>
    <name evidence="1" type="ORF">VB774_02040</name>
</gene>
<name>A0ABU5TE15_9CYAN</name>